<dbReference type="eggNOG" id="ENOG5030WUR">
    <property type="taxonomic scope" value="Bacteria"/>
</dbReference>
<comment type="caution">
    <text evidence="1">The sequence shown here is derived from an EMBL/GenBank/DDBJ whole genome shotgun (WGS) entry which is preliminary data.</text>
</comment>
<dbReference type="EMBL" id="ADLW01000007">
    <property type="protein sequence ID" value="EGK03302.1"/>
    <property type="molecule type" value="Genomic_DNA"/>
</dbReference>
<reference evidence="1 2" key="1">
    <citation type="submission" date="2011-04" db="EMBL/GenBank/DDBJ databases">
        <title>The Genome Sequence of Dysgonomonas mossii DSM 22836.</title>
        <authorList>
            <consortium name="The Broad Institute Genome Sequencing Platform"/>
            <person name="Earl A."/>
            <person name="Ward D."/>
            <person name="Feldgarden M."/>
            <person name="Gevers D."/>
            <person name="Pudlo N."/>
            <person name="Martens E."/>
            <person name="Allen-Vercoe E."/>
            <person name="Young S.K."/>
            <person name="Zeng Q."/>
            <person name="Gargeya S."/>
            <person name="Fitzgerald M."/>
            <person name="Haas B."/>
            <person name="Abouelleil A."/>
            <person name="Alvarado L."/>
            <person name="Arachchi H.M."/>
            <person name="Berlin A."/>
            <person name="Brown A."/>
            <person name="Chapman S.B."/>
            <person name="Chen Z."/>
            <person name="Dunbar C."/>
            <person name="Freedman E."/>
            <person name="Gearin G."/>
            <person name="Gellesch M."/>
            <person name="Goldberg J."/>
            <person name="Griggs A."/>
            <person name="Gujja S."/>
            <person name="Heiman D."/>
            <person name="Howarth C."/>
            <person name="Larson L."/>
            <person name="Lui A."/>
            <person name="MacDonald P.J.P."/>
            <person name="Mehta T."/>
            <person name="Montmayeur A."/>
            <person name="Murphy C."/>
            <person name="Neiman D."/>
            <person name="Pearson M."/>
            <person name="Priest M."/>
            <person name="Roberts A."/>
            <person name="Saif S."/>
            <person name="Shea T."/>
            <person name="Shenoy N."/>
            <person name="Sisk P."/>
            <person name="Stolte C."/>
            <person name="Sykes S."/>
            <person name="Yandava C."/>
            <person name="Wortman J."/>
            <person name="Nusbaum C."/>
            <person name="Birren B."/>
        </authorList>
    </citation>
    <scope>NUCLEOTIDE SEQUENCE [LARGE SCALE GENOMIC DNA]</scope>
    <source>
        <strain evidence="1 2">DSM 22836</strain>
    </source>
</reference>
<evidence type="ECO:0000313" key="2">
    <source>
        <dbReference type="Proteomes" id="UP000006420"/>
    </source>
</evidence>
<dbReference type="AlphaFoldDB" id="F8X130"/>
<dbReference type="RefSeq" id="WP_006843309.1">
    <property type="nucleotide sequence ID" value="NZ_AQWJ01000003.1"/>
</dbReference>
<sequence>MNPQIIVTNIIATNNSILYNFTYSNSLKDYFNSEESFFIEYGVDQNRKLDIASVPDSLLIVPFLCNILPIAWILDAEVKVKAVDKSFYESVPMFKNGYINMYPNVEFKGNLNADEIIENRYEIKENNNLAFFSGGVDAFNTLVNHIEEKPILLTLWGSDIFFKDIKGWNNVKQHIEKTAVEFNLEYFYIKSNFRKFLNEGVLSLLVTKNAKDNWWHGFQHGIGLIGHAAPLAYLLNSNLVYIASSFTSKDAGKVPCASDPTIDNFVRFANCETIHDGYEFTRQDKIQNITKYAIAQNKSIELRVCWQSSGGRNCCKCEKCYRTIMGILAEGQNPNNFGLLYKKEDNPTIKKFIKYKLKMNSVSVAYWQDIQQRFLENQDIKVYNPELKWIYTTDFERINNNPGKKAYFLYHRIINKIKRTILK</sequence>
<gene>
    <name evidence="1" type="ORF">HMPREF9456_01939</name>
</gene>
<dbReference type="HOGENOM" id="CLU_648503_0_0_10"/>
<name>F8X130_9BACT</name>
<accession>F8X130</accession>
<dbReference type="STRING" id="742767.HMPREF9456_01939"/>
<dbReference type="OrthoDB" id="2791683at2"/>
<dbReference type="Proteomes" id="UP000006420">
    <property type="component" value="Unassembled WGS sequence"/>
</dbReference>
<keyword evidence="2" id="KW-1185">Reference proteome</keyword>
<evidence type="ECO:0000313" key="1">
    <source>
        <dbReference type="EMBL" id="EGK03302.1"/>
    </source>
</evidence>
<protein>
    <submittedName>
        <fullName evidence="1">Uncharacterized protein</fullName>
    </submittedName>
</protein>
<dbReference type="GeneID" id="78082582"/>
<dbReference type="Gene3D" id="3.40.50.620">
    <property type="entry name" value="HUPs"/>
    <property type="match status" value="1"/>
</dbReference>
<dbReference type="InterPro" id="IPR014729">
    <property type="entry name" value="Rossmann-like_a/b/a_fold"/>
</dbReference>
<organism evidence="1 2">
    <name type="scientific">Dysgonomonas mossii DSM 22836</name>
    <dbReference type="NCBI Taxonomy" id="742767"/>
    <lineage>
        <taxon>Bacteria</taxon>
        <taxon>Pseudomonadati</taxon>
        <taxon>Bacteroidota</taxon>
        <taxon>Bacteroidia</taxon>
        <taxon>Bacteroidales</taxon>
        <taxon>Dysgonomonadaceae</taxon>
        <taxon>Dysgonomonas</taxon>
    </lineage>
</organism>
<proteinExistence type="predicted"/>